<reference evidence="3" key="1">
    <citation type="submission" date="2019-12" db="EMBL/GenBank/DDBJ databases">
        <title>High-Quality draft genome sequences of three cyanobacteria isolated from the limestone walls of the Old Cathedral of Coimbra.</title>
        <authorList>
            <person name="Tiago I."/>
            <person name="Soares F."/>
            <person name="Portugal A."/>
        </authorList>
    </citation>
    <scope>NUCLEOTIDE SEQUENCE</scope>
    <source>
        <strain evidence="3">A</strain>
    </source>
</reference>
<keyword evidence="4" id="KW-1185">Reference proteome</keyword>
<name>A0A8J7Z4F0_9CYAN</name>
<evidence type="ECO:0000313" key="4">
    <source>
        <dbReference type="Proteomes" id="UP000646053"/>
    </source>
</evidence>
<protein>
    <submittedName>
        <fullName evidence="3">TRC40/GET3/ArsA family transport-energizing ATPase</fullName>
    </submittedName>
</protein>
<evidence type="ECO:0000259" key="2">
    <source>
        <dbReference type="SMART" id="SM00382"/>
    </source>
</evidence>
<dbReference type="SUPFAM" id="SSF52540">
    <property type="entry name" value="P-loop containing nucleoside triphosphate hydrolases"/>
    <property type="match status" value="2"/>
</dbReference>
<dbReference type="CDD" id="cd02035">
    <property type="entry name" value="ArsA"/>
    <property type="match status" value="2"/>
</dbReference>
<dbReference type="GO" id="GO:0071816">
    <property type="term" value="P:tail-anchored membrane protein insertion into ER membrane"/>
    <property type="evidence" value="ECO:0007669"/>
    <property type="project" value="TreeGrafter"/>
</dbReference>
<dbReference type="Proteomes" id="UP000646053">
    <property type="component" value="Unassembled WGS sequence"/>
</dbReference>
<dbReference type="PANTHER" id="PTHR10803">
    <property type="entry name" value="ARSENICAL PUMP-DRIVING ATPASE ARSENITE-TRANSLOCATING ATPASE"/>
    <property type="match status" value="1"/>
</dbReference>
<sequence>MVSGKGGVGKTTLSSGFARHWAQQFPNERILLLSTDPAHSIADVLQVEVSNTAIALEDLPNLSLRAIAADKLLQDFKAKYGTILELLVERGSFVEKGDLSPVWDLSWPGLNELMGVLEIQRLLREKVVDRIVVDMAPSGHTLALFGLMDFLDEFLAALELFQEKHQVISQSFMGRYVPDEVDWFLLEMKADLMNGRQWLHDQTQTACLVVAIAEWMSLLETQRFLRSLKTLAIPVGGLLINQVVDSTSDVNQYSDQQTLICKFLELSVPAMLLVPQQPLEPVGSKALDSLMTQIRMADAAPLISITVESRIPEPILPGFSDFIAEGRKLVLIGGKGGVGKTTVAAAIALGMAHRHRDRKICVISIDPAHSLGDALGTYLGHDPTEITSNLSAQELDAKQVLDQFREDYLWELATMMSGETTSPNLAMRVAYSPEAWRRIVSQALPGIDEMLSLIEVMKRLESKEQDLIILDTAPTGHLLRFLEMPTALGDWLTWIFRLWIKYQNVLGRTEFMGRLRTLRQRVMQAQKQLQDPQHTEFIGVCQAKSAVLAETQRLTEALRSLGVPQRYIVNNRFEPEHRFDPQLFPNQTIVSLPVLPKLINVSHNSLRNVPFKQIEMAASLLFHDQEEQIN</sequence>
<proteinExistence type="inferred from homology"/>
<evidence type="ECO:0000313" key="3">
    <source>
        <dbReference type="EMBL" id="NDJ19792.1"/>
    </source>
</evidence>
<dbReference type="NCBIfam" id="TIGR00345">
    <property type="entry name" value="GET3_arsA_TRC40"/>
    <property type="match status" value="2"/>
</dbReference>
<dbReference type="AlphaFoldDB" id="A0A8J7Z4F0"/>
<comment type="caution">
    <text evidence="3">The sequence shown here is derived from an EMBL/GenBank/DDBJ whole genome shotgun (WGS) entry which is preliminary data.</text>
</comment>
<dbReference type="GO" id="GO:0016887">
    <property type="term" value="F:ATP hydrolysis activity"/>
    <property type="evidence" value="ECO:0007669"/>
    <property type="project" value="InterPro"/>
</dbReference>
<dbReference type="SMART" id="SM00382">
    <property type="entry name" value="AAA"/>
    <property type="match status" value="1"/>
</dbReference>
<dbReference type="Gene3D" id="3.40.50.300">
    <property type="entry name" value="P-loop containing nucleotide triphosphate hydrolases"/>
    <property type="match status" value="2"/>
</dbReference>
<dbReference type="InterPro" id="IPR016300">
    <property type="entry name" value="ATPase_ArsA/GET3"/>
</dbReference>
<comment type="similarity">
    <text evidence="1">Belongs to the arsA ATPase family.</text>
</comment>
<dbReference type="GO" id="GO:0005524">
    <property type="term" value="F:ATP binding"/>
    <property type="evidence" value="ECO:0007669"/>
    <property type="project" value="InterPro"/>
</dbReference>
<feature type="domain" description="AAA+ ATPase" evidence="2">
    <location>
        <begin position="326"/>
        <end position="561"/>
    </location>
</feature>
<organism evidence="3 4">
    <name type="scientific">Myxacorys almedinensis A</name>
    <dbReference type="NCBI Taxonomy" id="2690445"/>
    <lineage>
        <taxon>Bacteria</taxon>
        <taxon>Bacillati</taxon>
        <taxon>Cyanobacteriota</taxon>
        <taxon>Cyanophyceae</taxon>
        <taxon>Leptolyngbyales</taxon>
        <taxon>Leptolyngbyaceae</taxon>
        <taxon>Myxacorys</taxon>
        <taxon>Myxacorys almedinensis</taxon>
    </lineage>
</organism>
<accession>A0A8J7Z4F0</accession>
<dbReference type="InterPro" id="IPR025723">
    <property type="entry name" value="ArsA/GET3_ATPase-like"/>
</dbReference>
<dbReference type="PANTHER" id="PTHR10803:SF3">
    <property type="entry name" value="ATPASE GET3"/>
    <property type="match status" value="1"/>
</dbReference>
<dbReference type="InterPro" id="IPR003593">
    <property type="entry name" value="AAA+_ATPase"/>
</dbReference>
<dbReference type="InterPro" id="IPR027417">
    <property type="entry name" value="P-loop_NTPase"/>
</dbReference>
<dbReference type="EMBL" id="WVIE01000040">
    <property type="protein sequence ID" value="NDJ19792.1"/>
    <property type="molecule type" value="Genomic_DNA"/>
</dbReference>
<dbReference type="Pfam" id="PF02374">
    <property type="entry name" value="ArsA_ATPase"/>
    <property type="match status" value="2"/>
</dbReference>
<evidence type="ECO:0000256" key="1">
    <source>
        <dbReference type="ARBA" id="ARBA00011040"/>
    </source>
</evidence>
<gene>
    <name evidence="3" type="ORF">GS601_21295</name>
</gene>